<protein>
    <submittedName>
        <fullName evidence="2">Uncharacterized protein</fullName>
    </submittedName>
</protein>
<organism evidence="2 3">
    <name type="scientific">Termititenax aidoneus</name>
    <dbReference type="NCBI Taxonomy" id="2218524"/>
    <lineage>
        <taxon>Bacteria</taxon>
        <taxon>Bacillati</taxon>
        <taxon>Candidatus Margulisiibacteriota</taxon>
        <taxon>Candidatus Termititenacia</taxon>
        <taxon>Candidatus Termititenacales</taxon>
        <taxon>Candidatus Termititenacaceae</taxon>
        <taxon>Candidatus Termititenax</taxon>
    </lineage>
</organism>
<gene>
    <name evidence="2" type="ORF">NO1_1995</name>
</gene>
<sequence length="148" mass="16734">MTKRDRTGEPVENGELDNEEQESNAAENGVQQDTLVELGQDELEEISALKKKYLKILTKELKPSEKEKGQREITNHHALWKHIEAYFVANEVAKEKGAEVSLLESFSQRMAAASLKFKENTKTSTLFGELSSNAKFSQDLYTVNGGRW</sequence>
<dbReference type="AlphaFoldDB" id="A0A388TFN4"/>
<evidence type="ECO:0000313" key="2">
    <source>
        <dbReference type="EMBL" id="GBR74902.1"/>
    </source>
</evidence>
<keyword evidence="3" id="KW-1185">Reference proteome</keyword>
<evidence type="ECO:0000313" key="3">
    <source>
        <dbReference type="Proteomes" id="UP000269352"/>
    </source>
</evidence>
<name>A0A388TFN4_TERA1</name>
<dbReference type="Proteomes" id="UP000269352">
    <property type="component" value="Unassembled WGS sequence"/>
</dbReference>
<proteinExistence type="predicted"/>
<feature type="region of interest" description="Disordered" evidence="1">
    <location>
        <begin position="1"/>
        <end position="34"/>
    </location>
</feature>
<comment type="caution">
    <text evidence="2">The sequence shown here is derived from an EMBL/GenBank/DDBJ whole genome shotgun (WGS) entry which is preliminary data.</text>
</comment>
<accession>A0A388TFN4</accession>
<evidence type="ECO:0000256" key="1">
    <source>
        <dbReference type="SAM" id="MobiDB-lite"/>
    </source>
</evidence>
<feature type="compositionally biased region" description="Polar residues" evidence="1">
    <location>
        <begin position="23"/>
        <end position="34"/>
    </location>
</feature>
<dbReference type="EMBL" id="BGZN01000103">
    <property type="protein sequence ID" value="GBR74902.1"/>
    <property type="molecule type" value="Genomic_DNA"/>
</dbReference>
<reference evidence="2 3" key="1">
    <citation type="journal article" date="2019" name="ISME J.">
        <title>Genome analyses of uncultured TG2/ZB3 bacteria in 'Margulisbacteria' specifically attached to ectosymbiotic spirochetes of protists in the termite gut.</title>
        <authorList>
            <person name="Utami Y.D."/>
            <person name="Kuwahara H."/>
            <person name="Igai K."/>
            <person name="Murakami T."/>
            <person name="Sugaya K."/>
            <person name="Morikawa T."/>
            <person name="Nagura Y."/>
            <person name="Yuki M."/>
            <person name="Deevong P."/>
            <person name="Inoue T."/>
            <person name="Kihara K."/>
            <person name="Lo N."/>
            <person name="Yamada A."/>
            <person name="Ohkuma M."/>
            <person name="Hongoh Y."/>
        </authorList>
    </citation>
    <scope>NUCLEOTIDE SEQUENCE [LARGE SCALE GENOMIC DNA]</scope>
    <source>
        <strain evidence="2">NkOx7-01</strain>
    </source>
</reference>
<feature type="compositionally biased region" description="Acidic residues" evidence="1">
    <location>
        <begin position="12"/>
        <end position="22"/>
    </location>
</feature>